<feature type="transmembrane region" description="Helical" evidence="9">
    <location>
        <begin position="290"/>
        <end position="311"/>
    </location>
</feature>
<evidence type="ECO:0000256" key="5">
    <source>
        <dbReference type="ARBA" id="ARBA00022729"/>
    </source>
</evidence>
<evidence type="ECO:0000259" key="11">
    <source>
        <dbReference type="Pfam" id="PF04234"/>
    </source>
</evidence>
<evidence type="ECO:0000256" key="2">
    <source>
        <dbReference type="ARBA" id="ARBA00022475"/>
    </source>
</evidence>
<feature type="signal peptide" evidence="10">
    <location>
        <begin position="1"/>
        <end position="21"/>
    </location>
</feature>
<dbReference type="InterPro" id="IPR007348">
    <property type="entry name" value="CopC_dom"/>
</dbReference>
<gene>
    <name evidence="13" type="ORF">GCM10010201_19000</name>
</gene>
<reference evidence="13 14" key="1">
    <citation type="journal article" date="2019" name="Int. J. Syst. Evol. Microbiol.">
        <title>The Global Catalogue of Microorganisms (GCM) 10K type strain sequencing project: providing services to taxonomists for standard genome sequencing and annotation.</title>
        <authorList>
            <consortium name="The Broad Institute Genomics Platform"/>
            <consortium name="The Broad Institute Genome Sequencing Center for Infectious Disease"/>
            <person name="Wu L."/>
            <person name="Ma J."/>
        </authorList>
    </citation>
    <scope>NUCLEOTIDE SEQUENCE [LARGE SCALE GENOMIC DNA]</scope>
    <source>
        <strain evidence="13 14">JCM 3367</strain>
    </source>
</reference>
<dbReference type="Pfam" id="PF04234">
    <property type="entry name" value="CopC"/>
    <property type="match status" value="1"/>
</dbReference>
<sequence>MAIVGALSVLVGPAQPASAHAILTATTPTRGSVIPQAPSTVVLVFNEPVVPAPGRTQVVAPDGKRISVGDPVSEGRRLSIAIRAADRPLGTYVVSYRIVSVDSHTISGAFAFSVGAPSKARPPAEDAGVNPTVETAAAVARYLGYVGLTLAIGPFLILLVMWPRRLSKRGPLRMVGTGFGLLTVATLASLWLQAPYSSGAALFDVSAAELRQVTLSPFGTVLLARLVLIAVAAVLVRQVLRAERSSLRADRSRLTRIGLVAVLLAGSATWPLAGHQIASPLSAVMVAADMAHLISMAVWLGGLALLAGFLLRRADPRELHIILPVWSGWAAAAVCCLVVAGVIQALVQVGAPQFLLKTDYGRLIIAKLALTAGVLAVAVISRRLARRRRGSSYATSLRRSVWGELGLAAVILAASAALAQTTPARLAAIEVTAQAKAKGFVTTLNSPLYAVQFEIFPVQLGENNTFHGFVYTPDGKPLNVAEWKVTAALPSKGIEPMDNPVAPLLGNQGLGGINFPVPGDWQLRLTIRTSEIEQATVTTTVSVE</sequence>
<feature type="transmembrane region" description="Helical" evidence="9">
    <location>
        <begin position="257"/>
        <end position="278"/>
    </location>
</feature>
<proteinExistence type="predicted"/>
<feature type="transmembrane region" description="Helical" evidence="9">
    <location>
        <begin position="174"/>
        <end position="194"/>
    </location>
</feature>
<name>A0ABN3NKL1_9ACTN</name>
<protein>
    <submittedName>
        <fullName evidence="13">CopD family protein</fullName>
    </submittedName>
</protein>
<evidence type="ECO:0000259" key="12">
    <source>
        <dbReference type="Pfam" id="PF05425"/>
    </source>
</evidence>
<keyword evidence="6 9" id="KW-1133">Transmembrane helix</keyword>
<organism evidence="13 14">
    <name type="scientific">Pilimelia columellifera subsp. columellifera</name>
    <dbReference type="NCBI Taxonomy" id="706583"/>
    <lineage>
        <taxon>Bacteria</taxon>
        <taxon>Bacillati</taxon>
        <taxon>Actinomycetota</taxon>
        <taxon>Actinomycetes</taxon>
        <taxon>Micromonosporales</taxon>
        <taxon>Micromonosporaceae</taxon>
        <taxon>Pilimelia</taxon>
    </lineage>
</organism>
<evidence type="ECO:0000256" key="3">
    <source>
        <dbReference type="ARBA" id="ARBA00022692"/>
    </source>
</evidence>
<dbReference type="SUPFAM" id="SSF81296">
    <property type="entry name" value="E set domains"/>
    <property type="match status" value="1"/>
</dbReference>
<feature type="domain" description="Copper resistance protein D" evidence="12">
    <location>
        <begin position="322"/>
        <end position="418"/>
    </location>
</feature>
<dbReference type="PANTHER" id="PTHR34820:SF4">
    <property type="entry name" value="INNER MEMBRANE PROTEIN YEBZ"/>
    <property type="match status" value="1"/>
</dbReference>
<evidence type="ECO:0000256" key="7">
    <source>
        <dbReference type="ARBA" id="ARBA00023008"/>
    </source>
</evidence>
<feature type="transmembrane region" description="Helical" evidence="9">
    <location>
        <begin position="401"/>
        <end position="419"/>
    </location>
</feature>
<feature type="transmembrane region" description="Helical" evidence="9">
    <location>
        <begin position="214"/>
        <end position="236"/>
    </location>
</feature>
<comment type="subcellular location">
    <subcellularLocation>
        <location evidence="1">Cell membrane</location>
        <topology evidence="1">Multi-pass membrane protein</topology>
    </subcellularLocation>
</comment>
<feature type="transmembrane region" description="Helical" evidence="9">
    <location>
        <begin position="323"/>
        <end position="343"/>
    </location>
</feature>
<accession>A0ABN3NKL1</accession>
<dbReference type="InterPro" id="IPR008457">
    <property type="entry name" value="Cu-R_CopD_dom"/>
</dbReference>
<keyword evidence="5 10" id="KW-0732">Signal</keyword>
<dbReference type="InterPro" id="IPR032694">
    <property type="entry name" value="CopC/D"/>
</dbReference>
<feature type="chain" id="PRO_5047440002" evidence="10">
    <location>
        <begin position="22"/>
        <end position="544"/>
    </location>
</feature>
<keyword evidence="7" id="KW-0186">Copper</keyword>
<keyword evidence="8 9" id="KW-0472">Membrane</keyword>
<dbReference type="EMBL" id="BAAARY010000006">
    <property type="protein sequence ID" value="GAA2521312.1"/>
    <property type="molecule type" value="Genomic_DNA"/>
</dbReference>
<feature type="domain" description="CopC" evidence="11">
    <location>
        <begin position="20"/>
        <end position="114"/>
    </location>
</feature>
<evidence type="ECO:0000256" key="4">
    <source>
        <dbReference type="ARBA" id="ARBA00022723"/>
    </source>
</evidence>
<evidence type="ECO:0000256" key="8">
    <source>
        <dbReference type="ARBA" id="ARBA00023136"/>
    </source>
</evidence>
<keyword evidence="2" id="KW-1003">Cell membrane</keyword>
<keyword evidence="14" id="KW-1185">Reference proteome</keyword>
<keyword evidence="4" id="KW-0479">Metal-binding</keyword>
<dbReference type="Gene3D" id="2.60.40.1220">
    <property type="match status" value="1"/>
</dbReference>
<dbReference type="Pfam" id="PF05425">
    <property type="entry name" value="CopD"/>
    <property type="match status" value="1"/>
</dbReference>
<dbReference type="PANTHER" id="PTHR34820">
    <property type="entry name" value="INNER MEMBRANE PROTEIN YEBZ"/>
    <property type="match status" value="1"/>
</dbReference>
<evidence type="ECO:0000256" key="9">
    <source>
        <dbReference type="SAM" id="Phobius"/>
    </source>
</evidence>
<evidence type="ECO:0000313" key="13">
    <source>
        <dbReference type="EMBL" id="GAA2521312.1"/>
    </source>
</evidence>
<feature type="transmembrane region" description="Helical" evidence="9">
    <location>
        <begin position="142"/>
        <end position="162"/>
    </location>
</feature>
<comment type="caution">
    <text evidence="13">The sequence shown here is derived from an EMBL/GenBank/DDBJ whole genome shotgun (WGS) entry which is preliminary data.</text>
</comment>
<evidence type="ECO:0000256" key="1">
    <source>
        <dbReference type="ARBA" id="ARBA00004651"/>
    </source>
</evidence>
<keyword evidence="3 9" id="KW-0812">Transmembrane</keyword>
<dbReference type="InterPro" id="IPR014756">
    <property type="entry name" value="Ig_E-set"/>
</dbReference>
<evidence type="ECO:0000256" key="10">
    <source>
        <dbReference type="SAM" id="SignalP"/>
    </source>
</evidence>
<evidence type="ECO:0000313" key="14">
    <source>
        <dbReference type="Proteomes" id="UP001499978"/>
    </source>
</evidence>
<evidence type="ECO:0000256" key="6">
    <source>
        <dbReference type="ARBA" id="ARBA00022989"/>
    </source>
</evidence>
<dbReference type="Proteomes" id="UP001499978">
    <property type="component" value="Unassembled WGS sequence"/>
</dbReference>
<feature type="transmembrane region" description="Helical" evidence="9">
    <location>
        <begin position="363"/>
        <end position="380"/>
    </location>
</feature>
<dbReference type="InterPro" id="IPR014755">
    <property type="entry name" value="Cu-Rt/internalin_Ig-like"/>
</dbReference>
<dbReference type="RefSeq" id="WP_344171341.1">
    <property type="nucleotide sequence ID" value="NZ_BAAARY010000006.1"/>
</dbReference>